<comment type="caution">
    <text evidence="2">The sequence shown here is derived from an EMBL/GenBank/DDBJ whole genome shotgun (WGS) entry which is preliminary data.</text>
</comment>
<organism evidence="2 3">
    <name type="scientific">Paraphaeosphaeria minitans</name>
    <dbReference type="NCBI Taxonomy" id="565426"/>
    <lineage>
        <taxon>Eukaryota</taxon>
        <taxon>Fungi</taxon>
        <taxon>Dikarya</taxon>
        <taxon>Ascomycota</taxon>
        <taxon>Pezizomycotina</taxon>
        <taxon>Dothideomycetes</taxon>
        <taxon>Pleosporomycetidae</taxon>
        <taxon>Pleosporales</taxon>
        <taxon>Massarineae</taxon>
        <taxon>Didymosphaeriaceae</taxon>
        <taxon>Paraphaeosphaeria</taxon>
    </lineage>
</organism>
<feature type="region of interest" description="Disordered" evidence="1">
    <location>
        <begin position="139"/>
        <end position="175"/>
    </location>
</feature>
<accession>A0A9P6GQF2</accession>
<dbReference type="AlphaFoldDB" id="A0A9P6GQF2"/>
<gene>
    <name evidence="2" type="ORF">PMIN01_02617</name>
</gene>
<evidence type="ECO:0000313" key="2">
    <source>
        <dbReference type="EMBL" id="KAF9739982.1"/>
    </source>
</evidence>
<dbReference type="OrthoDB" id="3793790at2759"/>
<protein>
    <submittedName>
        <fullName evidence="2">Uncharacterized protein</fullName>
    </submittedName>
</protein>
<sequence>MGPQKEHQQAKKGAQAGFNPFTKNTGVTKNSKSTTGTRRPADSNAATDTKSNSDHRFFTADGLHIPLYDARGKRIAQARDGRVVAHKISRQRVLDEYVRKYAGDNKVEEMEGKTQGAQKWSKNQIADWITEVETRAYGQGPKGMTMKERGGGNGTKTQRNGPGGKEDAPKGKVTSKIEQMMALPALDEESEEKSAPVLVSDKTFVDTSDVAVTKRGHVGTPNGDANGKRKLPAPDSQVATKKIKLDRKNAELLSSVTAPVVAATSTPAEAISRAPPEPELDTSINMPPRKHKPGIATEMPAPKRKPVASSSMALPTLKPAVTSNTPTNKTSKAQLPHKPEQKPTPPNNLDGNNADDDLYLPASVSRLNALPTHPFLSTFSLDPTFQPMPACTSSTTPLRTLTFPSSRAHLLISTTSLNRDSPTVHLTLIPHRDLENQRAATLAAKKIGPPHRRRRNMMRAFLKPGTHGWDYDKHRWGFEGDADLKTGRGHQVEPEDERKLEAGEMSWAAFGDKYPGVRGGRGGMWPCGCGVGEEGESEEE</sequence>
<feature type="compositionally biased region" description="Polar residues" evidence="1">
    <location>
        <begin position="321"/>
        <end position="333"/>
    </location>
</feature>
<proteinExistence type="predicted"/>
<reference evidence="2" key="1">
    <citation type="journal article" date="2020" name="Mol. Plant Microbe Interact.">
        <title>Genome Sequence of the Biocontrol Agent Coniothyrium minitans strain Conio (IMI 134523).</title>
        <authorList>
            <person name="Patel D."/>
            <person name="Shittu T.A."/>
            <person name="Baroncelli R."/>
            <person name="Muthumeenakshi S."/>
            <person name="Osborne T.H."/>
            <person name="Janganan T.K."/>
            <person name="Sreenivasaprasad S."/>
        </authorList>
    </citation>
    <scope>NUCLEOTIDE SEQUENCE</scope>
    <source>
        <strain evidence="2">Conio</strain>
    </source>
</reference>
<feature type="compositionally biased region" description="Polar residues" evidence="1">
    <location>
        <begin position="21"/>
        <end position="37"/>
    </location>
</feature>
<feature type="region of interest" description="Disordered" evidence="1">
    <location>
        <begin position="1"/>
        <end position="53"/>
    </location>
</feature>
<dbReference type="EMBL" id="WJXW01000002">
    <property type="protein sequence ID" value="KAF9739982.1"/>
    <property type="molecule type" value="Genomic_DNA"/>
</dbReference>
<feature type="region of interest" description="Disordered" evidence="1">
    <location>
        <begin position="267"/>
        <end position="355"/>
    </location>
</feature>
<dbReference type="Proteomes" id="UP000756921">
    <property type="component" value="Unassembled WGS sequence"/>
</dbReference>
<evidence type="ECO:0000256" key="1">
    <source>
        <dbReference type="SAM" id="MobiDB-lite"/>
    </source>
</evidence>
<name>A0A9P6GQF2_9PLEO</name>
<feature type="region of interest" description="Disordered" evidence="1">
    <location>
        <begin position="214"/>
        <end position="233"/>
    </location>
</feature>
<keyword evidence="3" id="KW-1185">Reference proteome</keyword>
<evidence type="ECO:0000313" key="3">
    <source>
        <dbReference type="Proteomes" id="UP000756921"/>
    </source>
</evidence>